<protein>
    <submittedName>
        <fullName evidence="8">1-aminocyclopropane-1-carboxylate oxidase 1-like protein</fullName>
    </submittedName>
</protein>
<comment type="caution">
    <text evidence="8">The sequence shown here is derived from an EMBL/GenBank/DDBJ whole genome shotgun (WGS) entry which is preliminary data.</text>
</comment>
<comment type="similarity">
    <text evidence="1 5">Belongs to the iron/ascorbate-dependent oxidoreductase family.</text>
</comment>
<dbReference type="SUPFAM" id="SSF51197">
    <property type="entry name" value="Clavaminate synthase-like"/>
    <property type="match status" value="1"/>
</dbReference>
<dbReference type="EMBL" id="AWUE01015833">
    <property type="protein sequence ID" value="OMO95481.1"/>
    <property type="molecule type" value="Genomic_DNA"/>
</dbReference>
<organism evidence="8 9">
    <name type="scientific">Corchorus olitorius</name>
    <dbReference type="NCBI Taxonomy" id="93759"/>
    <lineage>
        <taxon>Eukaryota</taxon>
        <taxon>Viridiplantae</taxon>
        <taxon>Streptophyta</taxon>
        <taxon>Embryophyta</taxon>
        <taxon>Tracheophyta</taxon>
        <taxon>Spermatophyta</taxon>
        <taxon>Magnoliopsida</taxon>
        <taxon>eudicotyledons</taxon>
        <taxon>Gunneridae</taxon>
        <taxon>Pentapetalae</taxon>
        <taxon>rosids</taxon>
        <taxon>malvids</taxon>
        <taxon>Malvales</taxon>
        <taxon>Malvaceae</taxon>
        <taxon>Grewioideae</taxon>
        <taxon>Apeibeae</taxon>
        <taxon>Corchorus</taxon>
    </lineage>
</organism>
<evidence type="ECO:0000256" key="3">
    <source>
        <dbReference type="ARBA" id="ARBA00023002"/>
    </source>
</evidence>
<evidence type="ECO:0000256" key="5">
    <source>
        <dbReference type="RuleBase" id="RU003682"/>
    </source>
</evidence>
<dbReference type="AlphaFoldDB" id="A0A1R3JKY4"/>
<dbReference type="InterPro" id="IPR044861">
    <property type="entry name" value="IPNS-like_FE2OG_OXY"/>
</dbReference>
<keyword evidence="9" id="KW-1185">Reference proteome</keyword>
<dbReference type="GO" id="GO:0051213">
    <property type="term" value="F:dioxygenase activity"/>
    <property type="evidence" value="ECO:0007669"/>
    <property type="project" value="UniProtKB-ARBA"/>
</dbReference>
<dbReference type="InterPro" id="IPR005123">
    <property type="entry name" value="Oxoglu/Fe-dep_dioxygenase_dom"/>
</dbReference>
<gene>
    <name evidence="8" type="ORF">COLO4_15858</name>
</gene>
<dbReference type="PANTHER" id="PTHR10209:SF865">
    <property type="entry name" value="1-AMINOCYCLOPROPANE-1-CARBOXYLATE OXIDASE HOMOLOG 1-LIKE"/>
    <property type="match status" value="1"/>
</dbReference>
<sequence length="292" mass="32455">MAAETLMNYDRAKELKDFDDTKAGVKGLIDSGIVNTPKMFIRPAEELAEEQINPCQKNTEVPTIDLSNIQESSRQTADWRDSLNLSVQDSDPDPSEMPAVCRKPAIEYSQYIKNLGETLFELLSEPLGLEPYHLGSMGCTKGFSTVCHYYPACPQPELTLGVKKHADPGLLTLLLQNEISGLQILHEGQWFDVQPIRGGLVVNIGDLLQMISNDKFKSVKHRVLATPIGPRISVGCFFSGHASLLDQPFGPIKELTSEANPPRYKEAVLKEYIAKFVFGALDKKPPIDHYKI</sequence>
<evidence type="ECO:0000313" key="9">
    <source>
        <dbReference type="Proteomes" id="UP000187203"/>
    </source>
</evidence>
<evidence type="ECO:0000256" key="4">
    <source>
        <dbReference type="ARBA" id="ARBA00023004"/>
    </source>
</evidence>
<feature type="domain" description="Fe2OG dioxygenase" evidence="7">
    <location>
        <begin position="141"/>
        <end position="241"/>
    </location>
</feature>
<evidence type="ECO:0000256" key="1">
    <source>
        <dbReference type="ARBA" id="ARBA00008056"/>
    </source>
</evidence>
<dbReference type="Proteomes" id="UP000187203">
    <property type="component" value="Unassembled WGS sequence"/>
</dbReference>
<evidence type="ECO:0000256" key="6">
    <source>
        <dbReference type="SAM" id="MobiDB-lite"/>
    </source>
</evidence>
<evidence type="ECO:0000259" key="7">
    <source>
        <dbReference type="PROSITE" id="PS51471"/>
    </source>
</evidence>
<proteinExistence type="inferred from homology"/>
<keyword evidence="4 5" id="KW-0408">Iron</keyword>
<dbReference type="PANTHER" id="PTHR10209">
    <property type="entry name" value="OXIDOREDUCTASE, 2OG-FE II OXYGENASE FAMILY PROTEIN"/>
    <property type="match status" value="1"/>
</dbReference>
<reference evidence="9" key="1">
    <citation type="submission" date="2013-09" db="EMBL/GenBank/DDBJ databases">
        <title>Corchorus olitorius genome sequencing.</title>
        <authorList>
            <person name="Alam M."/>
            <person name="Haque M.S."/>
            <person name="Islam M.S."/>
            <person name="Emdad E.M."/>
            <person name="Islam M.M."/>
            <person name="Ahmed B."/>
            <person name="Halim A."/>
            <person name="Hossen Q.M.M."/>
            <person name="Hossain M.Z."/>
            <person name="Ahmed R."/>
            <person name="Khan M.M."/>
            <person name="Islam R."/>
            <person name="Rashid M.M."/>
            <person name="Khan S.A."/>
            <person name="Rahman M.S."/>
            <person name="Alam M."/>
            <person name="Yahiya A.S."/>
            <person name="Khan M.S."/>
            <person name="Azam M.S."/>
            <person name="Haque T."/>
            <person name="Lashkar M.Z.H."/>
            <person name="Akhand A.I."/>
            <person name="Morshed G."/>
            <person name="Roy S."/>
            <person name="Uddin K.S."/>
            <person name="Rabeya T."/>
            <person name="Hossain A.S."/>
            <person name="Chowdhury A."/>
            <person name="Snigdha A.R."/>
            <person name="Mortoza M.S."/>
            <person name="Matin S.A."/>
            <person name="Hoque S.M.E."/>
            <person name="Islam M.K."/>
            <person name="Roy D.K."/>
            <person name="Haider R."/>
            <person name="Moosa M.M."/>
            <person name="Elias S.M."/>
            <person name="Hasan A.M."/>
            <person name="Jahan S."/>
            <person name="Shafiuddin M."/>
            <person name="Mahmood N."/>
            <person name="Shommy N.S."/>
        </authorList>
    </citation>
    <scope>NUCLEOTIDE SEQUENCE [LARGE SCALE GENOMIC DNA]</scope>
    <source>
        <strain evidence="9">cv. O-4</strain>
    </source>
</reference>
<accession>A0A1R3JKY4</accession>
<keyword evidence="2 5" id="KW-0479">Metal-binding</keyword>
<evidence type="ECO:0000256" key="2">
    <source>
        <dbReference type="ARBA" id="ARBA00022723"/>
    </source>
</evidence>
<dbReference type="GO" id="GO:0046872">
    <property type="term" value="F:metal ion binding"/>
    <property type="evidence" value="ECO:0007669"/>
    <property type="project" value="UniProtKB-KW"/>
</dbReference>
<dbReference type="InterPro" id="IPR027443">
    <property type="entry name" value="IPNS-like_sf"/>
</dbReference>
<dbReference type="OrthoDB" id="288590at2759"/>
<dbReference type="STRING" id="93759.A0A1R3JKY4"/>
<dbReference type="Pfam" id="PF03171">
    <property type="entry name" value="2OG-FeII_Oxy"/>
    <property type="match status" value="1"/>
</dbReference>
<dbReference type="Gene3D" id="2.60.120.330">
    <property type="entry name" value="B-lactam Antibiotic, Isopenicillin N Synthase, Chain"/>
    <property type="match status" value="2"/>
</dbReference>
<feature type="region of interest" description="Disordered" evidence="6">
    <location>
        <begin position="71"/>
        <end position="99"/>
    </location>
</feature>
<name>A0A1R3JKY4_9ROSI</name>
<evidence type="ECO:0000313" key="8">
    <source>
        <dbReference type="EMBL" id="OMO95481.1"/>
    </source>
</evidence>
<keyword evidence="3 5" id="KW-0560">Oxidoreductase</keyword>
<dbReference type="PROSITE" id="PS51471">
    <property type="entry name" value="FE2OG_OXY"/>
    <property type="match status" value="1"/>
</dbReference>